<sequence length="560" mass="58248">MIHRRLLQLAGTVRGAILALAAVGLVMSALHVAFALLVGLVVAALVRGDGDVSVPLTALAVVALVRAAVIWVRESLTTRIGVSVRIRLRSRLLDKVAAVPEAERRAGRTAATVIDGVDGLDAYYTRYLPQLVVVLLVPAAVAVIVAVLAPAAGAVLAVTAAVAVLAPRLWDARLLRNGRGRWAAFTRLSGDYVEALRSVPLLRGFGAAERVGAELDARAEDLRERTMSQLRVSLVESAFSALAVHVGVVAAVLVSLAAVVTGSTTATTAVLVLMLARECFRPVAELGQHWHAGYLGLTAVDGLDGLLSAEPAVTGEGSRTAPARGGASVELRDVGYRYPGADTGVRGIDLRIEPGETVAVLGPSGAGKSTLARLLERGADPDDGSVHIDGTDLRGYALSALRRSVVVVPQDPVLFAWSVRENLRLYRPGATDAEVEAAAAAADAHDLVSALPSGYDTVLAEDGEQLSGGQRQRIAIARALLAEAPVLVLDEVTSALDADTERRVIAGIFGHAAGRTTIVIAHRLTAAERCTRWVRIESGRVAATGAGPPTALAQPTGAAR</sequence>
<dbReference type="Proteomes" id="UP001183585">
    <property type="component" value="Unassembled WGS sequence"/>
</dbReference>
<dbReference type="Gene3D" id="3.40.50.300">
    <property type="entry name" value="P-loop containing nucleotide triphosphate hydrolases"/>
    <property type="match status" value="1"/>
</dbReference>
<keyword evidence="4" id="KW-0067">ATP-binding</keyword>
<keyword evidence="6 7" id="KW-0472">Membrane</keyword>
<dbReference type="Pfam" id="PF00005">
    <property type="entry name" value="ABC_tran"/>
    <property type="match status" value="1"/>
</dbReference>
<keyword evidence="11" id="KW-1185">Reference proteome</keyword>
<dbReference type="PROSITE" id="PS50929">
    <property type="entry name" value="ABC_TM1F"/>
    <property type="match status" value="1"/>
</dbReference>
<dbReference type="InterPro" id="IPR036640">
    <property type="entry name" value="ABC1_TM_sf"/>
</dbReference>
<feature type="transmembrane region" description="Helical" evidence="7">
    <location>
        <begin position="232"/>
        <end position="250"/>
    </location>
</feature>
<dbReference type="InterPro" id="IPR039421">
    <property type="entry name" value="Type_1_exporter"/>
</dbReference>
<keyword evidence="2 7" id="KW-0812">Transmembrane</keyword>
<evidence type="ECO:0000256" key="7">
    <source>
        <dbReference type="SAM" id="Phobius"/>
    </source>
</evidence>
<dbReference type="PROSITE" id="PS50893">
    <property type="entry name" value="ABC_TRANSPORTER_2"/>
    <property type="match status" value="1"/>
</dbReference>
<dbReference type="InterPro" id="IPR017871">
    <property type="entry name" value="ABC_transporter-like_CS"/>
</dbReference>
<dbReference type="PANTHER" id="PTHR24221:SF590">
    <property type="entry name" value="COMPONENT LINKED WITH THE ASSEMBLY OF CYTOCHROME' TRANSPORT TRANSMEMBRANE ATP-BINDING PROTEIN ABC TRANSPORTER CYDD-RELATED"/>
    <property type="match status" value="1"/>
</dbReference>
<evidence type="ECO:0000259" key="9">
    <source>
        <dbReference type="PROSITE" id="PS50929"/>
    </source>
</evidence>
<evidence type="ECO:0000313" key="11">
    <source>
        <dbReference type="Proteomes" id="UP001183585"/>
    </source>
</evidence>
<dbReference type="EMBL" id="JAVDYE010000001">
    <property type="protein sequence ID" value="MDR7381788.1"/>
    <property type="molecule type" value="Genomic_DNA"/>
</dbReference>
<dbReference type="RefSeq" id="WP_274995553.1">
    <property type="nucleotide sequence ID" value="NZ_JAJQQP010000010.1"/>
</dbReference>
<dbReference type="PROSITE" id="PS00211">
    <property type="entry name" value="ABC_TRANSPORTER_1"/>
    <property type="match status" value="1"/>
</dbReference>
<evidence type="ECO:0000256" key="3">
    <source>
        <dbReference type="ARBA" id="ARBA00022741"/>
    </source>
</evidence>
<dbReference type="Gene3D" id="1.20.1560.10">
    <property type="entry name" value="ABC transporter type 1, transmembrane domain"/>
    <property type="match status" value="1"/>
</dbReference>
<feature type="domain" description="ABC transmembrane type-1" evidence="9">
    <location>
        <begin position="18"/>
        <end position="295"/>
    </location>
</feature>
<evidence type="ECO:0000256" key="2">
    <source>
        <dbReference type="ARBA" id="ARBA00022692"/>
    </source>
</evidence>
<feature type="domain" description="ABC transporter" evidence="8">
    <location>
        <begin position="329"/>
        <end position="559"/>
    </location>
</feature>
<gene>
    <name evidence="10" type="ORF">J2S48_001303</name>
</gene>
<feature type="transmembrane region" description="Helical" evidence="7">
    <location>
        <begin position="20"/>
        <end position="46"/>
    </location>
</feature>
<evidence type="ECO:0000259" key="8">
    <source>
        <dbReference type="PROSITE" id="PS50893"/>
    </source>
</evidence>
<name>A0ABU2CKC3_9MICO</name>
<dbReference type="PANTHER" id="PTHR24221">
    <property type="entry name" value="ATP-BINDING CASSETTE SUB-FAMILY B"/>
    <property type="match status" value="1"/>
</dbReference>
<organism evidence="10 11">
    <name type="scientific">Promicromonospora iranensis</name>
    <dbReference type="NCBI Taxonomy" id="1105144"/>
    <lineage>
        <taxon>Bacteria</taxon>
        <taxon>Bacillati</taxon>
        <taxon>Actinomycetota</taxon>
        <taxon>Actinomycetes</taxon>
        <taxon>Micrococcales</taxon>
        <taxon>Promicromonosporaceae</taxon>
        <taxon>Promicromonospora</taxon>
    </lineage>
</organism>
<dbReference type="SMART" id="SM00382">
    <property type="entry name" value="AAA"/>
    <property type="match status" value="1"/>
</dbReference>
<proteinExistence type="predicted"/>
<dbReference type="InterPro" id="IPR003593">
    <property type="entry name" value="AAA+_ATPase"/>
</dbReference>
<evidence type="ECO:0000256" key="5">
    <source>
        <dbReference type="ARBA" id="ARBA00022989"/>
    </source>
</evidence>
<dbReference type="Pfam" id="PF00664">
    <property type="entry name" value="ABC_membrane"/>
    <property type="match status" value="1"/>
</dbReference>
<keyword evidence="3" id="KW-0547">Nucleotide-binding</keyword>
<comment type="caution">
    <text evidence="10">The sequence shown here is derived from an EMBL/GenBank/DDBJ whole genome shotgun (WGS) entry which is preliminary data.</text>
</comment>
<dbReference type="InterPro" id="IPR003439">
    <property type="entry name" value="ABC_transporter-like_ATP-bd"/>
</dbReference>
<feature type="transmembrane region" description="Helical" evidence="7">
    <location>
        <begin position="52"/>
        <end position="72"/>
    </location>
</feature>
<evidence type="ECO:0000256" key="1">
    <source>
        <dbReference type="ARBA" id="ARBA00004651"/>
    </source>
</evidence>
<evidence type="ECO:0000256" key="4">
    <source>
        <dbReference type="ARBA" id="ARBA00022840"/>
    </source>
</evidence>
<dbReference type="SUPFAM" id="SSF90123">
    <property type="entry name" value="ABC transporter transmembrane region"/>
    <property type="match status" value="1"/>
</dbReference>
<accession>A0ABU2CKC3</accession>
<keyword evidence="5 7" id="KW-1133">Transmembrane helix</keyword>
<dbReference type="SUPFAM" id="SSF52540">
    <property type="entry name" value="P-loop containing nucleoside triphosphate hydrolases"/>
    <property type="match status" value="1"/>
</dbReference>
<feature type="transmembrane region" description="Helical" evidence="7">
    <location>
        <begin position="127"/>
        <end position="145"/>
    </location>
</feature>
<evidence type="ECO:0000256" key="6">
    <source>
        <dbReference type="ARBA" id="ARBA00023136"/>
    </source>
</evidence>
<reference evidence="10 11" key="1">
    <citation type="submission" date="2023-07" db="EMBL/GenBank/DDBJ databases">
        <title>Sequencing the genomes of 1000 actinobacteria strains.</title>
        <authorList>
            <person name="Klenk H.-P."/>
        </authorList>
    </citation>
    <scope>NUCLEOTIDE SEQUENCE [LARGE SCALE GENOMIC DNA]</scope>
    <source>
        <strain evidence="10 11">DSM 45554</strain>
    </source>
</reference>
<evidence type="ECO:0000313" key="10">
    <source>
        <dbReference type="EMBL" id="MDR7381788.1"/>
    </source>
</evidence>
<dbReference type="InterPro" id="IPR027417">
    <property type="entry name" value="P-loop_NTPase"/>
</dbReference>
<protein>
    <submittedName>
        <fullName evidence="10">ABC-type transport system involved in cytochrome bd biosynthesis fused ATPase/permease subunit</fullName>
    </submittedName>
</protein>
<dbReference type="InterPro" id="IPR011527">
    <property type="entry name" value="ABC1_TM_dom"/>
</dbReference>
<comment type="subcellular location">
    <subcellularLocation>
        <location evidence="1">Cell membrane</location>
        <topology evidence="1">Multi-pass membrane protein</topology>
    </subcellularLocation>
</comment>